<reference evidence="1" key="1">
    <citation type="submission" date="2018-02" db="EMBL/GenBank/DDBJ databases">
        <title>Rhizophora mucronata_Transcriptome.</title>
        <authorList>
            <person name="Meera S.P."/>
            <person name="Sreeshan A."/>
            <person name="Augustine A."/>
        </authorList>
    </citation>
    <scope>NUCLEOTIDE SEQUENCE</scope>
    <source>
        <tissue evidence="1">Leaf</tissue>
    </source>
</reference>
<dbReference type="EMBL" id="GGEC01004304">
    <property type="protein sequence ID" value="MBW84787.1"/>
    <property type="molecule type" value="Transcribed_RNA"/>
</dbReference>
<accession>A0A2P2IUB7</accession>
<organism evidence="1">
    <name type="scientific">Rhizophora mucronata</name>
    <name type="common">Asiatic mangrove</name>
    <dbReference type="NCBI Taxonomy" id="61149"/>
    <lineage>
        <taxon>Eukaryota</taxon>
        <taxon>Viridiplantae</taxon>
        <taxon>Streptophyta</taxon>
        <taxon>Embryophyta</taxon>
        <taxon>Tracheophyta</taxon>
        <taxon>Spermatophyta</taxon>
        <taxon>Magnoliopsida</taxon>
        <taxon>eudicotyledons</taxon>
        <taxon>Gunneridae</taxon>
        <taxon>Pentapetalae</taxon>
        <taxon>rosids</taxon>
        <taxon>fabids</taxon>
        <taxon>Malpighiales</taxon>
        <taxon>Rhizophoraceae</taxon>
        <taxon>Rhizophora</taxon>
    </lineage>
</organism>
<evidence type="ECO:0000313" key="1">
    <source>
        <dbReference type="EMBL" id="MBW84787.1"/>
    </source>
</evidence>
<protein>
    <submittedName>
        <fullName evidence="1">Uncharacterized protein</fullName>
    </submittedName>
</protein>
<dbReference type="AlphaFoldDB" id="A0A2P2IUB7"/>
<name>A0A2P2IUB7_RHIMU</name>
<proteinExistence type="predicted"/>
<sequence>MPKGELLLPILVLFPCDYATKHCNQWILLLISRNNFWIQF</sequence>